<reference evidence="1 2" key="1">
    <citation type="journal article" date="2023" name="Plants (Basel)">
        <title>Bridging the Gap: Combining Genomics and Transcriptomics Approaches to Understand Stylosanthes scabra, an Orphan Legume from the Brazilian Caatinga.</title>
        <authorList>
            <person name="Ferreira-Neto J.R.C."/>
            <person name="da Silva M.D."/>
            <person name="Binneck E."/>
            <person name="de Melo N.F."/>
            <person name="da Silva R.H."/>
            <person name="de Melo A.L.T.M."/>
            <person name="Pandolfi V."/>
            <person name="Bustamante F.O."/>
            <person name="Brasileiro-Vidal A.C."/>
            <person name="Benko-Iseppon A.M."/>
        </authorList>
    </citation>
    <scope>NUCLEOTIDE SEQUENCE [LARGE SCALE GENOMIC DNA]</scope>
    <source>
        <tissue evidence="1">Leaves</tissue>
    </source>
</reference>
<dbReference type="EMBL" id="JASCZI010241664">
    <property type="protein sequence ID" value="MED6203965.1"/>
    <property type="molecule type" value="Genomic_DNA"/>
</dbReference>
<accession>A0ABU6Y0Z2</accession>
<name>A0ABU6Y0Z2_9FABA</name>
<organism evidence="1 2">
    <name type="scientific">Stylosanthes scabra</name>
    <dbReference type="NCBI Taxonomy" id="79078"/>
    <lineage>
        <taxon>Eukaryota</taxon>
        <taxon>Viridiplantae</taxon>
        <taxon>Streptophyta</taxon>
        <taxon>Embryophyta</taxon>
        <taxon>Tracheophyta</taxon>
        <taxon>Spermatophyta</taxon>
        <taxon>Magnoliopsida</taxon>
        <taxon>eudicotyledons</taxon>
        <taxon>Gunneridae</taxon>
        <taxon>Pentapetalae</taxon>
        <taxon>rosids</taxon>
        <taxon>fabids</taxon>
        <taxon>Fabales</taxon>
        <taxon>Fabaceae</taxon>
        <taxon>Papilionoideae</taxon>
        <taxon>50 kb inversion clade</taxon>
        <taxon>dalbergioids sensu lato</taxon>
        <taxon>Dalbergieae</taxon>
        <taxon>Pterocarpus clade</taxon>
        <taxon>Stylosanthes</taxon>
    </lineage>
</organism>
<comment type="caution">
    <text evidence="1">The sequence shown here is derived from an EMBL/GenBank/DDBJ whole genome shotgun (WGS) entry which is preliminary data.</text>
</comment>
<dbReference type="Proteomes" id="UP001341840">
    <property type="component" value="Unassembled WGS sequence"/>
</dbReference>
<evidence type="ECO:0000313" key="2">
    <source>
        <dbReference type="Proteomes" id="UP001341840"/>
    </source>
</evidence>
<keyword evidence="2" id="KW-1185">Reference proteome</keyword>
<proteinExistence type="predicted"/>
<protein>
    <submittedName>
        <fullName evidence="1">Uncharacterized protein</fullName>
    </submittedName>
</protein>
<evidence type="ECO:0000313" key="1">
    <source>
        <dbReference type="EMBL" id="MED6203965.1"/>
    </source>
</evidence>
<gene>
    <name evidence="1" type="ORF">PIB30_004552</name>
</gene>
<sequence>MISESIRLSQERMRKFSKCCESIRNYPESIQNGAERKILVKVLLESIQFPCRVDSEQTIATYKHVKIDSSSLGMTVTRSAIIGDDPKANKVEYAVISTFDKRLVTLTPVSYKPILASDSTLRTKDLQGSTLRTTLEQSAKGSKETPERVSWCGYKVVVVIHPSGRHNFHTGALIDALFAATRSSFRALRFYASFKVYGFRFSLIIHPFQSAELMNLECIVFSRFLLALEDDLAQVRVKIHHPSIEAKVIATTTLFSSVMNPQVHVVWVTLCSYVLMVLIEVKGRFDDALTSLIELGNQVRFRIR</sequence>